<feature type="domain" description="SnoaL-like" evidence="1">
    <location>
        <begin position="8"/>
        <end position="112"/>
    </location>
</feature>
<dbReference type="Pfam" id="PF12680">
    <property type="entry name" value="SnoaL_2"/>
    <property type="match status" value="1"/>
</dbReference>
<dbReference type="Gene3D" id="3.10.450.50">
    <property type="match status" value="1"/>
</dbReference>
<dbReference type="EMBL" id="JBHSTI010000002">
    <property type="protein sequence ID" value="MFC6236671.1"/>
    <property type="molecule type" value="Genomic_DNA"/>
</dbReference>
<dbReference type="RefSeq" id="WP_386763709.1">
    <property type="nucleotide sequence ID" value="NZ_JBHSTI010000002.1"/>
</dbReference>
<dbReference type="InterPro" id="IPR037401">
    <property type="entry name" value="SnoaL-like"/>
</dbReference>
<organism evidence="2 3">
    <name type="scientific">Longivirga aurantiaca</name>
    <dbReference type="NCBI Taxonomy" id="1837743"/>
    <lineage>
        <taxon>Bacteria</taxon>
        <taxon>Bacillati</taxon>
        <taxon>Actinomycetota</taxon>
        <taxon>Actinomycetes</taxon>
        <taxon>Sporichthyales</taxon>
        <taxon>Sporichthyaceae</taxon>
        <taxon>Longivirga</taxon>
    </lineage>
</organism>
<dbReference type="SUPFAM" id="SSF54427">
    <property type="entry name" value="NTF2-like"/>
    <property type="match status" value="1"/>
</dbReference>
<evidence type="ECO:0000259" key="1">
    <source>
        <dbReference type="Pfam" id="PF12680"/>
    </source>
</evidence>
<comment type="caution">
    <text evidence="2">The sequence shown here is derived from an EMBL/GenBank/DDBJ whole genome shotgun (WGS) entry which is preliminary data.</text>
</comment>
<sequence>MDEHRVLEQFIDAWARRDVDALMELMTETCVFRSSIGPEPGTTFTGAAAVRGAYARLLDPANPPAGTTEQLEITTGDSFGVVRWTARDSAPDGRPVITRAVDVFEFEGDRIAVKDTYRKVLGDAP</sequence>
<name>A0ABW1SWM2_9ACTN</name>
<accession>A0ABW1SWM2</accession>
<gene>
    <name evidence="2" type="ORF">ACFQGU_02180</name>
</gene>
<evidence type="ECO:0000313" key="3">
    <source>
        <dbReference type="Proteomes" id="UP001596138"/>
    </source>
</evidence>
<dbReference type="InterPro" id="IPR032710">
    <property type="entry name" value="NTF2-like_dom_sf"/>
</dbReference>
<proteinExistence type="predicted"/>
<dbReference type="Proteomes" id="UP001596138">
    <property type="component" value="Unassembled WGS sequence"/>
</dbReference>
<evidence type="ECO:0000313" key="2">
    <source>
        <dbReference type="EMBL" id="MFC6236671.1"/>
    </source>
</evidence>
<protein>
    <submittedName>
        <fullName evidence="2">Nuclear transport factor 2 family protein</fullName>
    </submittedName>
</protein>
<reference evidence="3" key="1">
    <citation type="journal article" date="2019" name="Int. J. Syst. Evol. Microbiol.">
        <title>The Global Catalogue of Microorganisms (GCM) 10K type strain sequencing project: providing services to taxonomists for standard genome sequencing and annotation.</title>
        <authorList>
            <consortium name="The Broad Institute Genomics Platform"/>
            <consortium name="The Broad Institute Genome Sequencing Center for Infectious Disease"/>
            <person name="Wu L."/>
            <person name="Ma J."/>
        </authorList>
    </citation>
    <scope>NUCLEOTIDE SEQUENCE [LARGE SCALE GENOMIC DNA]</scope>
    <source>
        <strain evidence="3">CGMCC 4.7317</strain>
    </source>
</reference>
<keyword evidence="3" id="KW-1185">Reference proteome</keyword>